<feature type="compositionally biased region" description="Basic and acidic residues" evidence="4">
    <location>
        <begin position="246"/>
        <end position="286"/>
    </location>
</feature>
<dbReference type="GO" id="GO:0007059">
    <property type="term" value="P:chromosome segregation"/>
    <property type="evidence" value="ECO:0007669"/>
    <property type="project" value="UniProtKB-UniRule"/>
</dbReference>
<evidence type="ECO:0000313" key="6">
    <source>
        <dbReference type="Proteomes" id="UP000474676"/>
    </source>
</evidence>
<dbReference type="EMBL" id="VUMZ01000012">
    <property type="protein sequence ID" value="MST52692.1"/>
    <property type="molecule type" value="Genomic_DNA"/>
</dbReference>
<evidence type="ECO:0000256" key="2">
    <source>
        <dbReference type="ARBA" id="ARBA00044777"/>
    </source>
</evidence>
<dbReference type="GO" id="GO:0006260">
    <property type="term" value="P:DNA replication"/>
    <property type="evidence" value="ECO:0007669"/>
    <property type="project" value="UniProtKB-UniRule"/>
</dbReference>
<dbReference type="PANTHER" id="PTHR33969:SF2">
    <property type="entry name" value="SEGREGATION AND CONDENSATION PROTEIN A"/>
    <property type="match status" value="1"/>
</dbReference>
<dbReference type="GO" id="GO:0051301">
    <property type="term" value="P:cell division"/>
    <property type="evidence" value="ECO:0007669"/>
    <property type="project" value="UniProtKB-KW"/>
</dbReference>
<dbReference type="GeneID" id="303115717"/>
<keyword evidence="3" id="KW-0131">Cell cycle</keyword>
<dbReference type="RefSeq" id="WP_154575075.1">
    <property type="nucleotide sequence ID" value="NZ_VUMZ01000012.1"/>
</dbReference>
<evidence type="ECO:0000313" key="5">
    <source>
        <dbReference type="EMBL" id="MST52692.1"/>
    </source>
</evidence>
<keyword evidence="3" id="KW-0963">Cytoplasm</keyword>
<comment type="similarity">
    <text evidence="3">Belongs to the ScpA family.</text>
</comment>
<keyword evidence="3" id="KW-0132">Cell division</keyword>
<keyword evidence="1 3" id="KW-0159">Chromosome partition</keyword>
<comment type="subunit">
    <text evidence="3">Component of a cohesin-like complex composed of ScpA, ScpB and the Smc homodimer, in which ScpA and ScpB bind to the head domain of Smc. The presence of the three proteins is required for the association of the complex with DNA.</text>
</comment>
<evidence type="ECO:0000256" key="1">
    <source>
        <dbReference type="ARBA" id="ARBA00022829"/>
    </source>
</evidence>
<dbReference type="Pfam" id="PF02616">
    <property type="entry name" value="SMC_ScpA"/>
    <property type="match status" value="1"/>
</dbReference>
<feature type="region of interest" description="Disordered" evidence="4">
    <location>
        <begin position="246"/>
        <end position="294"/>
    </location>
</feature>
<dbReference type="Gene3D" id="1.10.10.580">
    <property type="entry name" value="Structural maintenance of chromosome 1. Chain E"/>
    <property type="match status" value="1"/>
</dbReference>
<protein>
    <recommendedName>
        <fullName evidence="2 3">Segregation and condensation protein A</fullName>
    </recommendedName>
</protein>
<accession>A0A6L5Y9P4</accession>
<gene>
    <name evidence="3" type="primary">scpA</name>
    <name evidence="5" type="ORF">FYJ64_10325</name>
</gene>
<dbReference type="Gene3D" id="6.10.250.2410">
    <property type="match status" value="1"/>
</dbReference>
<evidence type="ECO:0000256" key="3">
    <source>
        <dbReference type="HAMAP-Rule" id="MF_01805"/>
    </source>
</evidence>
<comment type="caution">
    <text evidence="5">The sequence shown here is derived from an EMBL/GenBank/DDBJ whole genome shotgun (WGS) entry which is preliminary data.</text>
</comment>
<evidence type="ECO:0000256" key="4">
    <source>
        <dbReference type="SAM" id="MobiDB-lite"/>
    </source>
</evidence>
<dbReference type="InterPro" id="IPR023093">
    <property type="entry name" value="ScpA-like_C"/>
</dbReference>
<dbReference type="PANTHER" id="PTHR33969">
    <property type="entry name" value="SEGREGATION AND CONDENSATION PROTEIN A"/>
    <property type="match status" value="1"/>
</dbReference>
<proteinExistence type="inferred from homology"/>
<sequence>MSYKVRLPIFEGPFDLLVYLIENAQMSIYDIQVSEITSQYLDYISEMRQRNVNLSSEFMVLAAELIEIKSRMILPKPRLDEELLNVEDPRSQLAERLLAYKRCKKQSEMLAERERAQSGVFEKPQEDISVYLDNPDVYLNLSIEDFAGAFHAFLGRKQRIEAVRRHYTRVEREKVTMENRMELIRRIFRKTTAGGATSVPFQELVPNLRNRYDVVVSFMSVLQMMRDRYLDAVQKKTYGEITVIAGERDFDRPPDEEGTEREYGNRPGDRHDGESGGRHDGGRGDRPEEDQNDQ</sequence>
<comment type="subcellular location">
    <subcellularLocation>
        <location evidence="3">Cytoplasm</location>
    </subcellularLocation>
    <text evidence="3">Associated with two foci at the outer edges of the nucleoid region in young cells, and at four foci within both cell halves in older cells.</text>
</comment>
<organism evidence="5 6">
    <name type="scientific">Hornefia butyriciproducens</name>
    <dbReference type="NCBI Taxonomy" id="2652293"/>
    <lineage>
        <taxon>Bacteria</taxon>
        <taxon>Bacillati</taxon>
        <taxon>Bacillota</taxon>
        <taxon>Clostridia</taxon>
        <taxon>Peptostreptococcales</taxon>
        <taxon>Anaerovoracaceae</taxon>
        <taxon>Hornefia</taxon>
    </lineage>
</organism>
<keyword evidence="6" id="KW-1185">Reference proteome</keyword>
<dbReference type="InterPro" id="IPR003768">
    <property type="entry name" value="ScpA"/>
</dbReference>
<dbReference type="GO" id="GO:0005737">
    <property type="term" value="C:cytoplasm"/>
    <property type="evidence" value="ECO:0007669"/>
    <property type="project" value="UniProtKB-SubCell"/>
</dbReference>
<reference evidence="5 6" key="1">
    <citation type="submission" date="2019-08" db="EMBL/GenBank/DDBJ databases">
        <title>In-depth cultivation of the pig gut microbiome towards novel bacterial diversity and tailored functional studies.</title>
        <authorList>
            <person name="Wylensek D."/>
            <person name="Hitch T.C.A."/>
            <person name="Clavel T."/>
        </authorList>
    </citation>
    <scope>NUCLEOTIDE SEQUENCE [LARGE SCALE GENOMIC DNA]</scope>
    <source>
        <strain evidence="5 6">WCA-MUC-591-APC-3H</strain>
    </source>
</reference>
<name>A0A6L5Y9P4_9FIRM</name>
<dbReference type="Proteomes" id="UP000474676">
    <property type="component" value="Unassembled WGS sequence"/>
</dbReference>
<dbReference type="HAMAP" id="MF_01805">
    <property type="entry name" value="ScpA"/>
    <property type="match status" value="1"/>
</dbReference>
<comment type="function">
    <text evidence="3">Participates in chromosomal partition during cell division. May act via the formation of a condensin-like complex containing Smc and ScpB that pull DNA away from mid-cell into both cell halves.</text>
</comment>
<dbReference type="AlphaFoldDB" id="A0A6L5Y9P4"/>